<evidence type="ECO:0000313" key="3">
    <source>
        <dbReference type="Proteomes" id="UP000198253"/>
    </source>
</evidence>
<organism evidence="2 3">
    <name type="scientific">Micromonospora echinospora</name>
    <name type="common">Micromonospora purpurea</name>
    <dbReference type="NCBI Taxonomy" id="1877"/>
    <lineage>
        <taxon>Bacteria</taxon>
        <taxon>Bacillati</taxon>
        <taxon>Actinomycetota</taxon>
        <taxon>Actinomycetes</taxon>
        <taxon>Micromonosporales</taxon>
        <taxon>Micromonosporaceae</taxon>
        <taxon>Micromonospora</taxon>
    </lineage>
</organism>
<dbReference type="InterPro" id="IPR025164">
    <property type="entry name" value="Toastrack_DUF4097"/>
</dbReference>
<dbReference type="EMBL" id="LT607413">
    <property type="protein sequence ID" value="SCE97633.1"/>
    <property type="molecule type" value="Genomic_DNA"/>
</dbReference>
<name>A0A1C4WNB7_MICEC</name>
<evidence type="ECO:0000259" key="1">
    <source>
        <dbReference type="Pfam" id="PF13349"/>
    </source>
</evidence>
<gene>
    <name evidence="2" type="ORF">GA0070618_2350</name>
</gene>
<dbReference type="InParanoid" id="A0A1C4WNB7"/>
<dbReference type="Pfam" id="PF13349">
    <property type="entry name" value="DUF4097"/>
    <property type="match status" value="1"/>
</dbReference>
<feature type="domain" description="DUF4097" evidence="1">
    <location>
        <begin position="13"/>
        <end position="231"/>
    </location>
</feature>
<proteinExistence type="predicted"/>
<accession>A0A1C4WNB7</accession>
<dbReference type="AlphaFoldDB" id="A0A1C4WNB7"/>
<dbReference type="OrthoDB" id="3252095at2"/>
<dbReference type="RefSeq" id="WP_088981662.1">
    <property type="nucleotide sequence ID" value="NZ_LT607413.1"/>
</dbReference>
<protein>
    <submittedName>
        <fullName evidence="2">DUF4097 and DUF4098 domain-containing protein YvlB</fullName>
    </submittedName>
</protein>
<keyword evidence="3" id="KW-1185">Reference proteome</keyword>
<evidence type="ECO:0000313" key="2">
    <source>
        <dbReference type="EMBL" id="SCE97633.1"/>
    </source>
</evidence>
<dbReference type="Proteomes" id="UP000198253">
    <property type="component" value="Chromosome I"/>
</dbReference>
<reference evidence="3" key="1">
    <citation type="submission" date="2016-06" db="EMBL/GenBank/DDBJ databases">
        <authorList>
            <person name="Varghese N."/>
            <person name="Submissions Spin"/>
        </authorList>
    </citation>
    <scope>NUCLEOTIDE SEQUENCE [LARGE SCALE GENOMIC DNA]</scope>
    <source>
        <strain evidence="3">DSM 43816</strain>
    </source>
</reference>
<sequence length="282" mass="29295">MPVFATPDPISVTIELSAGDVRLVASDRTDTVVEVRPSDESHDSDVKAAQQTRVEYADGALTVRGPKSRVFDFSKRTRSVSVLVELPAGSSVHGDVSAGDFHSTGVLGECRIKTSLGHFRLDRTGQLRLDTSAGHVTVDTVVGDAEVATGSGHVRLGEIGGAAVIKNSNGNTDVGTVTGELRARAANGDISVGRADAGVEAKTSNGTIRIGRAARDSVTLTTAAGDLEIGVAAGTAAWLDLKTGYGRVHNALDDLGPGPEKSEETVEVRAHTTFGDITVRRS</sequence>